<dbReference type="Gene3D" id="1.10.1660.10">
    <property type="match status" value="1"/>
</dbReference>
<dbReference type="InterPro" id="IPR000551">
    <property type="entry name" value="MerR-type_HTH_dom"/>
</dbReference>
<evidence type="ECO:0000313" key="3">
    <source>
        <dbReference type="Proteomes" id="UP000601099"/>
    </source>
</evidence>
<name>A0ABS0KXK1_9BACT</name>
<protein>
    <submittedName>
        <fullName evidence="2">Helix-turn-helix domain-containing protein</fullName>
    </submittedName>
</protein>
<dbReference type="EMBL" id="JADWYK010000001">
    <property type="protein sequence ID" value="MBG8552575.1"/>
    <property type="molecule type" value="Genomic_DNA"/>
</dbReference>
<dbReference type="Pfam" id="PF12728">
    <property type="entry name" value="HTH_17"/>
    <property type="match status" value="1"/>
</dbReference>
<comment type="caution">
    <text evidence="2">The sequence shown here is derived from an EMBL/GenBank/DDBJ whole genome shotgun (WGS) entry which is preliminary data.</text>
</comment>
<dbReference type="InterPro" id="IPR009061">
    <property type="entry name" value="DNA-bd_dom_put_sf"/>
</dbReference>
<dbReference type="RefSeq" id="WP_196953602.1">
    <property type="nucleotide sequence ID" value="NZ_JADWYK010000001.1"/>
</dbReference>
<evidence type="ECO:0000259" key="1">
    <source>
        <dbReference type="PROSITE" id="PS50937"/>
    </source>
</evidence>
<dbReference type="SUPFAM" id="SSF46955">
    <property type="entry name" value="Putative DNA-binding domain"/>
    <property type="match status" value="1"/>
</dbReference>
<evidence type="ECO:0000313" key="2">
    <source>
        <dbReference type="EMBL" id="MBG8552575.1"/>
    </source>
</evidence>
<keyword evidence="3" id="KW-1185">Reference proteome</keyword>
<sequence>MPTILTSGVDYAQFFDDLRAVIRYEVSQQHPVTAPAQAPEELLTIRQAAQLLDVCPQTLHEWKRKGLLPYQKLGGRTYLKKADVLAAPKCQQRTPKGKGARRG</sequence>
<dbReference type="InterPro" id="IPR041657">
    <property type="entry name" value="HTH_17"/>
</dbReference>
<organism evidence="2 3">
    <name type="scientific">Hymenobacter guriensis</name>
    <dbReference type="NCBI Taxonomy" id="2793065"/>
    <lineage>
        <taxon>Bacteria</taxon>
        <taxon>Pseudomonadati</taxon>
        <taxon>Bacteroidota</taxon>
        <taxon>Cytophagia</taxon>
        <taxon>Cytophagales</taxon>
        <taxon>Hymenobacteraceae</taxon>
        <taxon>Hymenobacter</taxon>
    </lineage>
</organism>
<accession>A0ABS0KXK1</accession>
<dbReference type="Proteomes" id="UP000601099">
    <property type="component" value="Unassembled WGS sequence"/>
</dbReference>
<feature type="domain" description="HTH merR-type" evidence="1">
    <location>
        <begin position="42"/>
        <end position="72"/>
    </location>
</feature>
<gene>
    <name evidence="2" type="ORF">I5L79_03405</name>
</gene>
<dbReference type="PROSITE" id="PS50937">
    <property type="entry name" value="HTH_MERR_2"/>
    <property type="match status" value="1"/>
</dbReference>
<proteinExistence type="predicted"/>
<reference evidence="2 3" key="1">
    <citation type="submission" date="2020-11" db="EMBL/GenBank/DDBJ databases">
        <title>Hymenobacter sp.</title>
        <authorList>
            <person name="Kim M.K."/>
        </authorList>
    </citation>
    <scope>NUCLEOTIDE SEQUENCE [LARGE SCALE GENOMIC DNA]</scope>
    <source>
        <strain evidence="2 3">BT594</strain>
    </source>
</reference>